<dbReference type="SUPFAM" id="SSF46689">
    <property type="entry name" value="Homeodomain-like"/>
    <property type="match status" value="1"/>
</dbReference>
<dbReference type="AlphaFoldDB" id="Q72BB1"/>
<dbReference type="eggNOG" id="COG2963">
    <property type="taxonomic scope" value="Bacteria"/>
</dbReference>
<name>Q72BB1_NITV2</name>
<dbReference type="EnsemblBacteria" id="AAS96202">
    <property type="protein sequence ID" value="AAS96202"/>
    <property type="gene ID" value="DVU_1725"/>
</dbReference>
<sequence length="202" mass="22217">MTTTKTTRKTKADTAGAQASARVAVRRGRPSRYNAAYAMQAREAIAMSGMTDRQLARLFGVDGSTLTRWRKEHPEFAEACRKGRDAYDSCEVEAALLKRAKGYKVVEVTKEPVLVVVPGEGAPRLVGPELRVTKAVTKHVAPDTGAARYWLANRDPERWRDRQEVRHTGEVDVRHTLPPAVVEAISGYMPSEGVSEGDDAGR</sequence>
<evidence type="ECO:0000313" key="3">
    <source>
        <dbReference type="Proteomes" id="UP000002194"/>
    </source>
</evidence>
<dbReference type="PaxDb" id="882-DVU_1725"/>
<dbReference type="Proteomes" id="UP000002194">
    <property type="component" value="Chromosome"/>
</dbReference>
<dbReference type="HOGENOM" id="CLU_120879_1_1_7"/>
<evidence type="ECO:0000256" key="1">
    <source>
        <dbReference type="SAM" id="MobiDB-lite"/>
    </source>
</evidence>
<evidence type="ECO:0008006" key="4">
    <source>
        <dbReference type="Google" id="ProtNLM"/>
    </source>
</evidence>
<organism evidence="2 3">
    <name type="scientific">Nitratidesulfovibrio vulgaris (strain ATCC 29579 / DSM 644 / CCUG 34227 / NCIMB 8303 / VKM B-1760 / Hildenborough)</name>
    <name type="common">Desulfovibrio vulgaris</name>
    <dbReference type="NCBI Taxonomy" id="882"/>
    <lineage>
        <taxon>Bacteria</taxon>
        <taxon>Pseudomonadati</taxon>
        <taxon>Thermodesulfobacteriota</taxon>
        <taxon>Desulfovibrionia</taxon>
        <taxon>Desulfovibrionales</taxon>
        <taxon>Desulfovibrionaceae</taxon>
        <taxon>Nitratidesulfovibrio</taxon>
    </lineage>
</organism>
<dbReference type="Gene3D" id="1.10.10.60">
    <property type="entry name" value="Homeodomain-like"/>
    <property type="match status" value="1"/>
</dbReference>
<dbReference type="KEGG" id="dvu:DVU_1725"/>
<gene>
    <name evidence="2" type="ordered locus">DVU_1725</name>
</gene>
<keyword evidence="3" id="KW-1185">Reference proteome</keyword>
<feature type="region of interest" description="Disordered" evidence="1">
    <location>
        <begin position="1"/>
        <end position="27"/>
    </location>
</feature>
<reference evidence="2 3" key="1">
    <citation type="journal article" date="2004" name="Nat. Biotechnol.">
        <title>The genome sequence of the anaerobic, sulfate-reducing bacterium Desulfovibrio vulgaris Hildenborough.</title>
        <authorList>
            <person name="Heidelberg J.F."/>
            <person name="Seshadri R."/>
            <person name="Haveman S.A."/>
            <person name="Hemme C.L."/>
            <person name="Paulsen I.T."/>
            <person name="Kolonay J.F."/>
            <person name="Eisen J.A."/>
            <person name="Ward N."/>
            <person name="Methe B."/>
            <person name="Brinkac L.M."/>
            <person name="Daugherty S.C."/>
            <person name="Deboy R.T."/>
            <person name="Dodson R.J."/>
            <person name="Durkin A.S."/>
            <person name="Madupu R."/>
            <person name="Nelson W.C."/>
            <person name="Sullivan S.A."/>
            <person name="Fouts D."/>
            <person name="Haft D.H."/>
            <person name="Selengut J."/>
            <person name="Peterson J.D."/>
            <person name="Davidsen T.M."/>
            <person name="Zafar N."/>
            <person name="Zhou L."/>
            <person name="Radune D."/>
            <person name="Dimitrov G."/>
            <person name="Hance M."/>
            <person name="Tran K."/>
            <person name="Khouri H."/>
            <person name="Gill J."/>
            <person name="Utterback T.R."/>
            <person name="Feldblyum T.V."/>
            <person name="Wall J.D."/>
            <person name="Voordouw G."/>
            <person name="Fraser C.M."/>
        </authorList>
    </citation>
    <scope>NUCLEOTIDE SEQUENCE [LARGE SCALE GENOMIC DNA]</scope>
    <source>
        <strain evidence="3">ATCC 29579 / DSM 644 / NCIMB 8303 / VKM B-1760 / Hildenborough</strain>
    </source>
</reference>
<dbReference type="EMBL" id="AE017285">
    <property type="protein sequence ID" value="AAS96202.1"/>
    <property type="molecule type" value="Genomic_DNA"/>
</dbReference>
<dbReference type="RefSeq" id="WP_010939013.1">
    <property type="nucleotide sequence ID" value="NC_002937.3"/>
</dbReference>
<evidence type="ECO:0000313" key="2">
    <source>
        <dbReference type="EMBL" id="AAS96202.1"/>
    </source>
</evidence>
<dbReference type="STRING" id="882.DVU_1725"/>
<dbReference type="PATRIC" id="fig|882.5.peg.1590"/>
<accession>Q72BB1</accession>
<protein>
    <recommendedName>
        <fullName evidence="4">Helix-turn-helix domain-containing protein</fullName>
    </recommendedName>
</protein>
<proteinExistence type="predicted"/>
<dbReference type="InterPro" id="IPR009057">
    <property type="entry name" value="Homeodomain-like_sf"/>
</dbReference>
<dbReference type="OrthoDB" id="5868871at2"/>